<dbReference type="SUPFAM" id="SSF48576">
    <property type="entry name" value="Terpenoid synthases"/>
    <property type="match status" value="1"/>
</dbReference>
<dbReference type="AlphaFoldDB" id="A0A7W8JB53"/>
<dbReference type="Gene3D" id="1.10.600.10">
    <property type="entry name" value="Farnesyl Diphosphate Synthase"/>
    <property type="match status" value="1"/>
</dbReference>
<accession>A0A7W8JB53</accession>
<protein>
    <submittedName>
        <fullName evidence="1">Squalene synthase HpnC</fullName>
    </submittedName>
</protein>
<evidence type="ECO:0000313" key="2">
    <source>
        <dbReference type="Proteomes" id="UP000569092"/>
    </source>
</evidence>
<dbReference type="EMBL" id="JACHDZ010000007">
    <property type="protein sequence ID" value="MBB5345748.1"/>
    <property type="molecule type" value="Genomic_DNA"/>
</dbReference>
<dbReference type="CDD" id="cd00683">
    <property type="entry name" value="Trans_IPPS_HH"/>
    <property type="match status" value="1"/>
</dbReference>
<dbReference type="PANTHER" id="PTHR31480">
    <property type="entry name" value="BIFUNCTIONAL LYCOPENE CYCLASE/PHYTOENE SYNTHASE"/>
    <property type="match status" value="1"/>
</dbReference>
<gene>
    <name evidence="1" type="ORF">HDF10_003749</name>
</gene>
<reference evidence="1 2" key="1">
    <citation type="submission" date="2020-08" db="EMBL/GenBank/DDBJ databases">
        <title>Genomic Encyclopedia of Type Strains, Phase IV (KMG-V): Genome sequencing to study the core and pangenomes of soil and plant-associated prokaryotes.</title>
        <authorList>
            <person name="Whitman W."/>
        </authorList>
    </citation>
    <scope>NUCLEOTIDE SEQUENCE [LARGE SCALE GENOMIC DNA]</scope>
    <source>
        <strain evidence="1 2">M8US30</strain>
    </source>
</reference>
<dbReference type="Proteomes" id="UP000569092">
    <property type="component" value="Unassembled WGS sequence"/>
</dbReference>
<dbReference type="SFLD" id="SFLDS00005">
    <property type="entry name" value="Isoprenoid_Synthase_Type_I"/>
    <property type="match status" value="1"/>
</dbReference>
<dbReference type="InterPro" id="IPR017827">
    <property type="entry name" value="HSQ_synthase_HpnC"/>
</dbReference>
<dbReference type="GO" id="GO:0004311">
    <property type="term" value="F:geranylgeranyl diphosphate synthase activity"/>
    <property type="evidence" value="ECO:0007669"/>
    <property type="project" value="InterPro"/>
</dbReference>
<dbReference type="SFLD" id="SFLDG01018">
    <property type="entry name" value="Squalene/Phytoene_Synthase_Lik"/>
    <property type="match status" value="1"/>
</dbReference>
<dbReference type="InterPro" id="IPR044843">
    <property type="entry name" value="Trans_IPPS_bact-type"/>
</dbReference>
<dbReference type="GO" id="GO:0051996">
    <property type="term" value="F:squalene synthase [NAD(P)H] activity"/>
    <property type="evidence" value="ECO:0007669"/>
    <property type="project" value="InterPro"/>
</dbReference>
<dbReference type="NCBIfam" id="TIGR03464">
    <property type="entry name" value="HpnC"/>
    <property type="match status" value="1"/>
</dbReference>
<name>A0A7W8JB53_9BACT</name>
<dbReference type="Pfam" id="PF00494">
    <property type="entry name" value="SQS_PSY"/>
    <property type="match status" value="1"/>
</dbReference>
<dbReference type="InterPro" id="IPR002060">
    <property type="entry name" value="Squ/phyt_synthse"/>
</dbReference>
<comment type="caution">
    <text evidence="1">The sequence shown here is derived from an EMBL/GenBank/DDBJ whole genome shotgun (WGS) entry which is preliminary data.</text>
</comment>
<sequence length="313" mass="35806">MSETTAMQHALLGAPHEYLTPLERPTLAEARAWCRELATSHYENFHVATFFLPTKVRPHFESIYAYCRVADDLGDEVEDREVATRLLNTWGAMLEECYDAPERSMHPVFVALRETIRECDPPRQLFLDLLHAFRMDQYKTEYGSWEELLEYSHYSANPVGRLVLWVCGYTDEARALMSDKVCTALQLANFWQDVVEDKERGRRYLPAESMVRFGVEEGQIEGRVFTPEFRGMIQELVVRTRAMLLKGGEISLHVDKELKVVLDLFRKGGEAILNGITRQDFDVLRGRPVVSKTRKAGLLIEALLGKLSAGMTS</sequence>
<evidence type="ECO:0000313" key="1">
    <source>
        <dbReference type="EMBL" id="MBB5345748.1"/>
    </source>
</evidence>
<organism evidence="1 2">
    <name type="scientific">Tunturiibacter lichenicola</name>
    <dbReference type="NCBI Taxonomy" id="2051959"/>
    <lineage>
        <taxon>Bacteria</taxon>
        <taxon>Pseudomonadati</taxon>
        <taxon>Acidobacteriota</taxon>
        <taxon>Terriglobia</taxon>
        <taxon>Terriglobales</taxon>
        <taxon>Acidobacteriaceae</taxon>
        <taxon>Tunturiibacter</taxon>
    </lineage>
</organism>
<dbReference type="InterPro" id="IPR033904">
    <property type="entry name" value="Trans_IPPS_HH"/>
</dbReference>
<dbReference type="GO" id="GO:0016114">
    <property type="term" value="P:terpenoid biosynthetic process"/>
    <property type="evidence" value="ECO:0007669"/>
    <property type="project" value="UniProtKB-ARBA"/>
</dbReference>
<proteinExistence type="predicted"/>
<dbReference type="InterPro" id="IPR008949">
    <property type="entry name" value="Isoprenoid_synthase_dom_sf"/>
</dbReference>
<dbReference type="SFLD" id="SFLDG01212">
    <property type="entry name" value="Phytoene_synthase_like"/>
    <property type="match status" value="1"/>
</dbReference>